<reference evidence="2" key="2">
    <citation type="submission" date="2016-10" db="EMBL/GenBank/DDBJ databases">
        <authorList>
            <person name="de Groot N.N."/>
        </authorList>
    </citation>
    <scope>NUCLEOTIDE SEQUENCE [LARGE SCALE GENOMIC DNA]</scope>
    <source>
        <strain evidence="2">CDM_6</strain>
    </source>
</reference>
<name>A0A1G6YZ67_9EURY</name>
<proteinExistence type="predicted"/>
<gene>
    <name evidence="2" type="ORF">SAMN04488694_12719</name>
    <name evidence="1" type="ORF">SAMN05192552_10801</name>
</gene>
<dbReference type="Proteomes" id="UP000324021">
    <property type="component" value="Unassembled WGS sequence"/>
</dbReference>
<evidence type="ECO:0000313" key="4">
    <source>
        <dbReference type="Proteomes" id="UP000324021"/>
    </source>
</evidence>
<reference evidence="3 4" key="1">
    <citation type="submission" date="2016-10" db="EMBL/GenBank/DDBJ databases">
        <authorList>
            <person name="Varghese N."/>
            <person name="Submissions S."/>
        </authorList>
    </citation>
    <scope>NUCLEOTIDE SEQUENCE [LARGE SCALE GENOMIC DNA]</scope>
    <source>
        <strain evidence="1 4">CDM_1</strain>
        <strain evidence="3">CDM_6</strain>
    </source>
</reference>
<dbReference type="EMBL" id="FOIC01000027">
    <property type="protein sequence ID" value="SEU01940.1"/>
    <property type="molecule type" value="Genomic_DNA"/>
</dbReference>
<evidence type="ECO:0000313" key="2">
    <source>
        <dbReference type="EMBL" id="SEU01940.1"/>
    </source>
</evidence>
<evidence type="ECO:0000313" key="1">
    <source>
        <dbReference type="EMBL" id="SDD95784.1"/>
    </source>
</evidence>
<protein>
    <submittedName>
        <fullName evidence="1">Uncharacterized protein</fullName>
    </submittedName>
</protein>
<accession>A0A1G6YZ67</accession>
<dbReference type="Proteomes" id="UP000199320">
    <property type="component" value="Unassembled WGS sequence"/>
</dbReference>
<sequence>MPAMLTDRREDLVLAVALAEFSVHYEAADPVLAEHAWQLAADHLLEHDVELHGAVRQLNIELATTL</sequence>
<organism evidence="1 4">
    <name type="scientific">Natrinema hispanicum</name>
    <dbReference type="NCBI Taxonomy" id="392421"/>
    <lineage>
        <taxon>Archaea</taxon>
        <taxon>Methanobacteriati</taxon>
        <taxon>Methanobacteriota</taxon>
        <taxon>Stenosarchaea group</taxon>
        <taxon>Halobacteria</taxon>
        <taxon>Halobacteriales</taxon>
        <taxon>Natrialbaceae</taxon>
        <taxon>Natrinema</taxon>
    </lineage>
</organism>
<dbReference type="AlphaFoldDB" id="A0A1G6YZ67"/>
<evidence type="ECO:0000313" key="3">
    <source>
        <dbReference type="Proteomes" id="UP000199320"/>
    </source>
</evidence>
<dbReference type="EMBL" id="FMZP01000080">
    <property type="protein sequence ID" value="SDD95784.1"/>
    <property type="molecule type" value="Genomic_DNA"/>
</dbReference>
<keyword evidence="3" id="KW-1185">Reference proteome</keyword>